<dbReference type="Pfam" id="PF00440">
    <property type="entry name" value="TetR_N"/>
    <property type="match status" value="1"/>
</dbReference>
<keyword evidence="7" id="KW-1185">Reference proteome</keyword>
<evidence type="ECO:0000256" key="4">
    <source>
        <dbReference type="PROSITE-ProRule" id="PRU00335"/>
    </source>
</evidence>
<feature type="domain" description="HTH tetR-type" evidence="5">
    <location>
        <begin position="6"/>
        <end position="67"/>
    </location>
</feature>
<gene>
    <name evidence="6" type="ORF">SIN8267_00282</name>
</gene>
<dbReference type="Proteomes" id="UP000838100">
    <property type="component" value="Unassembled WGS sequence"/>
</dbReference>
<organism evidence="6 7">
    <name type="scientific">Sinobacterium norvegicum</name>
    <dbReference type="NCBI Taxonomy" id="1641715"/>
    <lineage>
        <taxon>Bacteria</taxon>
        <taxon>Pseudomonadati</taxon>
        <taxon>Pseudomonadota</taxon>
        <taxon>Gammaproteobacteria</taxon>
        <taxon>Cellvibrionales</taxon>
        <taxon>Spongiibacteraceae</taxon>
        <taxon>Sinobacterium</taxon>
    </lineage>
</organism>
<reference evidence="6" key="1">
    <citation type="submission" date="2021-12" db="EMBL/GenBank/DDBJ databases">
        <authorList>
            <person name="Rodrigo-Torres L."/>
            <person name="Arahal R. D."/>
            <person name="Lucena T."/>
        </authorList>
    </citation>
    <scope>NUCLEOTIDE SEQUENCE</scope>
    <source>
        <strain evidence="6">CECT 8267</strain>
    </source>
</reference>
<dbReference type="Gene3D" id="1.10.357.10">
    <property type="entry name" value="Tetracycline Repressor, domain 2"/>
    <property type="match status" value="1"/>
</dbReference>
<evidence type="ECO:0000256" key="3">
    <source>
        <dbReference type="ARBA" id="ARBA00023163"/>
    </source>
</evidence>
<dbReference type="SUPFAM" id="SSF46689">
    <property type="entry name" value="Homeodomain-like"/>
    <property type="match status" value="1"/>
</dbReference>
<evidence type="ECO:0000259" key="5">
    <source>
        <dbReference type="PROSITE" id="PS50977"/>
    </source>
</evidence>
<keyword evidence="3" id="KW-0804">Transcription</keyword>
<keyword evidence="2 4" id="KW-0238">DNA-binding</keyword>
<dbReference type="InterPro" id="IPR009057">
    <property type="entry name" value="Homeodomain-like_sf"/>
</dbReference>
<feature type="DNA-binding region" description="H-T-H motif" evidence="4">
    <location>
        <begin position="30"/>
        <end position="49"/>
    </location>
</feature>
<dbReference type="InterPro" id="IPR001647">
    <property type="entry name" value="HTH_TetR"/>
</dbReference>
<dbReference type="RefSeq" id="WP_237442878.1">
    <property type="nucleotide sequence ID" value="NZ_CAKLPX010000001.1"/>
</dbReference>
<dbReference type="PANTHER" id="PTHR30055:SF234">
    <property type="entry name" value="HTH-TYPE TRANSCRIPTIONAL REGULATOR BETI"/>
    <property type="match status" value="1"/>
</dbReference>
<dbReference type="PANTHER" id="PTHR30055">
    <property type="entry name" value="HTH-TYPE TRANSCRIPTIONAL REGULATOR RUTR"/>
    <property type="match status" value="1"/>
</dbReference>
<name>A0ABM9AB58_9GAMM</name>
<evidence type="ECO:0000256" key="2">
    <source>
        <dbReference type="ARBA" id="ARBA00023125"/>
    </source>
</evidence>
<comment type="caution">
    <text evidence="6">The sequence shown here is derived from an EMBL/GenBank/DDBJ whole genome shotgun (WGS) entry which is preliminary data.</text>
</comment>
<keyword evidence="1" id="KW-0805">Transcription regulation</keyword>
<proteinExistence type="predicted"/>
<protein>
    <recommendedName>
        <fullName evidence="5">HTH tetR-type domain-containing protein</fullName>
    </recommendedName>
</protein>
<dbReference type="PROSITE" id="PS50977">
    <property type="entry name" value="HTH_TETR_2"/>
    <property type="match status" value="1"/>
</dbReference>
<evidence type="ECO:0000313" key="7">
    <source>
        <dbReference type="Proteomes" id="UP000838100"/>
    </source>
</evidence>
<sequence length="204" mass="22636">MRKDTTATRKRIIDTAEILFAEKGVEATSLLDITRAAKQKNRSALQYHFKNKEGLLHAVLDKHALPIAKLRTAKLDALEAAADYSLYQLVEALVEPMASLLDNNNGGSEFIKIHSELMSSEQFRQFRQARDKDHADVQRMQAMALPFVDASNADALRSRGLLIGCLLIHGLAAYLPQQDSLPRAVFLHSLIQGITDLFQQSGAP</sequence>
<accession>A0ABM9AB58</accession>
<evidence type="ECO:0000313" key="6">
    <source>
        <dbReference type="EMBL" id="CAH0990190.1"/>
    </source>
</evidence>
<evidence type="ECO:0000256" key="1">
    <source>
        <dbReference type="ARBA" id="ARBA00023015"/>
    </source>
</evidence>
<dbReference type="EMBL" id="CAKLPX010000001">
    <property type="protein sequence ID" value="CAH0990190.1"/>
    <property type="molecule type" value="Genomic_DNA"/>
</dbReference>
<dbReference type="InterPro" id="IPR050109">
    <property type="entry name" value="HTH-type_TetR-like_transc_reg"/>
</dbReference>